<name>K0T8D2_THAOC</name>
<reference evidence="2 3" key="1">
    <citation type="journal article" date="2012" name="Genome Biol.">
        <title>Genome and low-iron response of an oceanic diatom adapted to chronic iron limitation.</title>
        <authorList>
            <person name="Lommer M."/>
            <person name="Specht M."/>
            <person name="Roy A.S."/>
            <person name="Kraemer L."/>
            <person name="Andreson R."/>
            <person name="Gutowska M.A."/>
            <person name="Wolf J."/>
            <person name="Bergner S.V."/>
            <person name="Schilhabel M.B."/>
            <person name="Klostermeier U.C."/>
            <person name="Beiko R.G."/>
            <person name="Rosenstiel P."/>
            <person name="Hippler M."/>
            <person name="Laroche J."/>
        </authorList>
    </citation>
    <scope>NUCLEOTIDE SEQUENCE [LARGE SCALE GENOMIC DNA]</scope>
    <source>
        <strain evidence="2 3">CCMP1005</strain>
    </source>
</reference>
<evidence type="ECO:0000313" key="3">
    <source>
        <dbReference type="Proteomes" id="UP000266841"/>
    </source>
</evidence>
<accession>K0T8D2</accession>
<sequence>MEPPPCDPPHIRGHPLIDGAGPSLPLCYRHRAPPWGRGMDVSLPARLGAALHGVSSGAPARGWGRSSSLQGRRLAPATVSATTTTGSAATDDDCKRAPPFLRRQGGQTVRRGGSTPPSPCHDDACGPWFGTFSL</sequence>
<dbReference type="Proteomes" id="UP000266841">
    <property type="component" value="Unassembled WGS sequence"/>
</dbReference>
<feature type="compositionally biased region" description="Low complexity" evidence="1">
    <location>
        <begin position="102"/>
        <end position="113"/>
    </location>
</feature>
<gene>
    <name evidence="2" type="ORF">THAOC_12375</name>
</gene>
<dbReference type="AlphaFoldDB" id="K0T8D2"/>
<feature type="compositionally biased region" description="Low complexity" evidence="1">
    <location>
        <begin position="75"/>
        <end position="89"/>
    </location>
</feature>
<feature type="region of interest" description="Disordered" evidence="1">
    <location>
        <begin position="53"/>
        <end position="122"/>
    </location>
</feature>
<evidence type="ECO:0000313" key="2">
    <source>
        <dbReference type="EMBL" id="EJK66682.1"/>
    </source>
</evidence>
<organism evidence="2 3">
    <name type="scientific">Thalassiosira oceanica</name>
    <name type="common">Marine diatom</name>
    <dbReference type="NCBI Taxonomy" id="159749"/>
    <lineage>
        <taxon>Eukaryota</taxon>
        <taxon>Sar</taxon>
        <taxon>Stramenopiles</taxon>
        <taxon>Ochrophyta</taxon>
        <taxon>Bacillariophyta</taxon>
        <taxon>Coscinodiscophyceae</taxon>
        <taxon>Thalassiosirophycidae</taxon>
        <taxon>Thalassiosirales</taxon>
        <taxon>Thalassiosiraceae</taxon>
        <taxon>Thalassiosira</taxon>
    </lineage>
</organism>
<dbReference type="EMBL" id="AGNL01014506">
    <property type="protein sequence ID" value="EJK66682.1"/>
    <property type="molecule type" value="Genomic_DNA"/>
</dbReference>
<proteinExistence type="predicted"/>
<protein>
    <submittedName>
        <fullName evidence="2">Uncharacterized protein</fullName>
    </submittedName>
</protein>
<comment type="caution">
    <text evidence="2">The sequence shown here is derived from an EMBL/GenBank/DDBJ whole genome shotgun (WGS) entry which is preliminary data.</text>
</comment>
<keyword evidence="3" id="KW-1185">Reference proteome</keyword>
<evidence type="ECO:0000256" key="1">
    <source>
        <dbReference type="SAM" id="MobiDB-lite"/>
    </source>
</evidence>